<dbReference type="PANTHER" id="PTHR12689">
    <property type="entry name" value="A1 CISTRON SPLICING FACTOR AAR2-RELATED"/>
    <property type="match status" value="1"/>
</dbReference>
<dbReference type="Gene3D" id="1.25.40.550">
    <property type="entry name" value="Aar2, C-terminal domain-like"/>
    <property type="match status" value="1"/>
</dbReference>
<dbReference type="Pfam" id="PF20981">
    <property type="entry name" value="AAR2_1st"/>
    <property type="match status" value="1"/>
</dbReference>
<dbReference type="WBParaSite" id="TREG1_11740.3">
    <property type="protein sequence ID" value="TREG1_11740.3"/>
    <property type="gene ID" value="TREG1_11740"/>
</dbReference>
<dbReference type="CDD" id="cd13777">
    <property type="entry name" value="Aar2_N"/>
    <property type="match status" value="1"/>
</dbReference>
<accession>A0AA85J0D9</accession>
<feature type="domain" description="AAR2 C-terminal" evidence="4">
    <location>
        <begin position="186"/>
        <end position="391"/>
    </location>
</feature>
<dbReference type="CDD" id="cd13778">
    <property type="entry name" value="Aar2_C"/>
    <property type="match status" value="1"/>
</dbReference>
<protein>
    <recommendedName>
        <fullName evidence="2">Protein AAR2 homolog</fullName>
    </recommendedName>
    <alternativeName>
        <fullName evidence="3">AAR2 splicing factor homolog</fullName>
    </alternativeName>
</protein>
<dbReference type="PANTHER" id="PTHR12689:SF4">
    <property type="entry name" value="PROTEIN AAR2 HOMOLOG"/>
    <property type="match status" value="1"/>
</dbReference>
<evidence type="ECO:0000256" key="2">
    <source>
        <dbReference type="ARBA" id="ARBA00016372"/>
    </source>
</evidence>
<dbReference type="InterPro" id="IPR033648">
    <property type="entry name" value="AAR2_C"/>
</dbReference>
<sequence length="426" mass="48669">MSCHLILHDVPENTDLGIDMKFWKVGRHFKGIKDIPLGVHSVYYSAVNSDCMSGQRIGFIANFTQPGFIVKRWRREEEDFIDIDLTHDEIERLSSNFAEVSMYLGQYPMESYRDWVSLSNFITTHTLSRLVPRCGRLYSCPHFLSVPSNTEDRLAIKKANRVDCSKNKNTEDLPNLEIIPGTEVRFTVLPRKPLYPPTSSPVEITAHCMDQSYTLNVVLDLITSNLTSQNTTDAAENPESTRELLAEFQFAFLNLLLNHSIEGWEQWRRIFQLLANCEKAIIDYPQLFIDFITVVYHQLNNANKSEEVESSHSTAELLDLFFTDSSNSSTNKLTEPGFLPTMLGRLLKNINSVCNYDIGMFPNDTSNKLKDLLNRADGFASSIKQRFKWDLISSFCSPEKHIADTTEIPVDEFDWDGDEAPVIVQL</sequence>
<dbReference type="GO" id="GO:0000244">
    <property type="term" value="P:spliceosomal tri-snRNP complex assembly"/>
    <property type="evidence" value="ECO:0007669"/>
    <property type="project" value="TreeGrafter"/>
</dbReference>
<reference evidence="6" key="1">
    <citation type="submission" date="2022-06" db="EMBL/GenBank/DDBJ databases">
        <authorList>
            <person name="Berger JAMES D."/>
            <person name="Berger JAMES D."/>
        </authorList>
    </citation>
    <scope>NUCLEOTIDE SEQUENCE [LARGE SCALE GENOMIC DNA]</scope>
</reference>
<dbReference type="AlphaFoldDB" id="A0AA85J0D9"/>
<dbReference type="InterPro" id="IPR038516">
    <property type="entry name" value="AAR2_N_sf"/>
</dbReference>
<name>A0AA85J0D9_TRIRE</name>
<keyword evidence="6" id="KW-1185">Reference proteome</keyword>
<reference evidence="7 8" key="2">
    <citation type="submission" date="2023-11" db="UniProtKB">
        <authorList>
            <consortium name="WormBaseParasite"/>
        </authorList>
    </citation>
    <scope>IDENTIFICATION</scope>
</reference>
<dbReference type="Proteomes" id="UP000050795">
    <property type="component" value="Unassembled WGS sequence"/>
</dbReference>
<dbReference type="Pfam" id="PF05282">
    <property type="entry name" value="AAR2"/>
    <property type="match status" value="1"/>
</dbReference>
<feature type="domain" description="AAR2 N-terminal" evidence="5">
    <location>
        <begin position="3"/>
        <end position="132"/>
    </location>
</feature>
<dbReference type="WBParaSite" id="TREG1_11740.2">
    <property type="protein sequence ID" value="TREG1_11740.2"/>
    <property type="gene ID" value="TREG1_11740"/>
</dbReference>
<evidence type="ECO:0000259" key="5">
    <source>
        <dbReference type="Pfam" id="PF20981"/>
    </source>
</evidence>
<dbReference type="InterPro" id="IPR007946">
    <property type="entry name" value="AAR2"/>
</dbReference>
<proteinExistence type="inferred from homology"/>
<dbReference type="FunFam" id="2.60.34.20:FF:000001">
    <property type="entry name" value="protein AAR2 homolog"/>
    <property type="match status" value="1"/>
</dbReference>
<evidence type="ECO:0000313" key="7">
    <source>
        <dbReference type="WBParaSite" id="TREG1_11740.2"/>
    </source>
</evidence>
<evidence type="ECO:0000259" key="4">
    <source>
        <dbReference type="Pfam" id="PF05282"/>
    </source>
</evidence>
<evidence type="ECO:0000313" key="8">
    <source>
        <dbReference type="WBParaSite" id="TREG1_11740.3"/>
    </source>
</evidence>
<dbReference type="InterPro" id="IPR038514">
    <property type="entry name" value="AAR2_C_sf"/>
</dbReference>
<evidence type="ECO:0000313" key="6">
    <source>
        <dbReference type="Proteomes" id="UP000050795"/>
    </source>
</evidence>
<evidence type="ECO:0000256" key="1">
    <source>
        <dbReference type="ARBA" id="ARBA00006281"/>
    </source>
</evidence>
<comment type="similarity">
    <text evidence="1">Belongs to the AAR2 family.</text>
</comment>
<dbReference type="Gene3D" id="2.60.34.20">
    <property type="match status" value="1"/>
</dbReference>
<organism evidence="6 8">
    <name type="scientific">Trichobilharzia regenti</name>
    <name type="common">Nasal bird schistosome</name>
    <dbReference type="NCBI Taxonomy" id="157069"/>
    <lineage>
        <taxon>Eukaryota</taxon>
        <taxon>Metazoa</taxon>
        <taxon>Spiralia</taxon>
        <taxon>Lophotrochozoa</taxon>
        <taxon>Platyhelminthes</taxon>
        <taxon>Trematoda</taxon>
        <taxon>Digenea</taxon>
        <taxon>Strigeidida</taxon>
        <taxon>Schistosomatoidea</taxon>
        <taxon>Schistosomatidae</taxon>
        <taxon>Trichobilharzia</taxon>
    </lineage>
</organism>
<evidence type="ECO:0000256" key="3">
    <source>
        <dbReference type="ARBA" id="ARBA00030625"/>
    </source>
</evidence>
<dbReference type="InterPro" id="IPR033647">
    <property type="entry name" value="Aar2_N"/>
</dbReference>